<accession>A0A1Y1IMR2</accession>
<dbReference type="EMBL" id="DF237731">
    <property type="protein sequence ID" value="GAQ91422.1"/>
    <property type="molecule type" value="Genomic_DNA"/>
</dbReference>
<keyword evidence="5" id="KW-1185">Reference proteome</keyword>
<feature type="compositionally biased region" description="Polar residues" evidence="3">
    <location>
        <begin position="510"/>
        <end position="524"/>
    </location>
</feature>
<dbReference type="SMR" id="A0A1Y1IMR2"/>
<feature type="compositionally biased region" description="Low complexity" evidence="3">
    <location>
        <begin position="579"/>
        <end position="588"/>
    </location>
</feature>
<feature type="region of interest" description="Disordered" evidence="3">
    <location>
        <begin position="158"/>
        <end position="188"/>
    </location>
</feature>
<organism evidence="4 5">
    <name type="scientific">Klebsormidium nitens</name>
    <name type="common">Green alga</name>
    <name type="synonym">Ulothrix nitens</name>
    <dbReference type="NCBI Taxonomy" id="105231"/>
    <lineage>
        <taxon>Eukaryota</taxon>
        <taxon>Viridiplantae</taxon>
        <taxon>Streptophyta</taxon>
        <taxon>Klebsormidiophyceae</taxon>
        <taxon>Klebsormidiales</taxon>
        <taxon>Klebsormidiaceae</taxon>
        <taxon>Klebsormidium</taxon>
    </lineage>
</organism>
<gene>
    <name evidence="4" type="ORF">KFL_007820040</name>
</gene>
<dbReference type="SMART" id="SM00015">
    <property type="entry name" value="IQ"/>
    <property type="match status" value="2"/>
</dbReference>
<feature type="region of interest" description="Disordered" evidence="3">
    <location>
        <begin position="71"/>
        <end position="91"/>
    </location>
</feature>
<dbReference type="OrthoDB" id="671489at2759"/>
<feature type="compositionally biased region" description="Polar residues" evidence="3">
    <location>
        <begin position="443"/>
        <end position="455"/>
    </location>
</feature>
<evidence type="ECO:0000256" key="3">
    <source>
        <dbReference type="SAM" id="MobiDB-lite"/>
    </source>
</evidence>
<evidence type="ECO:0000256" key="2">
    <source>
        <dbReference type="ARBA" id="ARBA00024341"/>
    </source>
</evidence>
<dbReference type="InterPro" id="IPR000048">
    <property type="entry name" value="IQ_motif_EF-hand-BS"/>
</dbReference>
<evidence type="ECO:0000313" key="5">
    <source>
        <dbReference type="Proteomes" id="UP000054558"/>
    </source>
</evidence>
<evidence type="ECO:0000256" key="1">
    <source>
        <dbReference type="ARBA" id="ARBA00022860"/>
    </source>
</evidence>
<dbReference type="AlphaFoldDB" id="A0A1Y1IMR2"/>
<reference evidence="4 5" key="1">
    <citation type="journal article" date="2014" name="Nat. Commun.">
        <title>Klebsormidium flaccidum genome reveals primary factors for plant terrestrial adaptation.</title>
        <authorList>
            <person name="Hori K."/>
            <person name="Maruyama F."/>
            <person name="Fujisawa T."/>
            <person name="Togashi T."/>
            <person name="Yamamoto N."/>
            <person name="Seo M."/>
            <person name="Sato S."/>
            <person name="Yamada T."/>
            <person name="Mori H."/>
            <person name="Tajima N."/>
            <person name="Moriyama T."/>
            <person name="Ikeuchi M."/>
            <person name="Watanabe M."/>
            <person name="Wada H."/>
            <person name="Kobayashi K."/>
            <person name="Saito M."/>
            <person name="Masuda T."/>
            <person name="Sasaki-Sekimoto Y."/>
            <person name="Mashiguchi K."/>
            <person name="Awai K."/>
            <person name="Shimojima M."/>
            <person name="Masuda S."/>
            <person name="Iwai M."/>
            <person name="Nobusawa T."/>
            <person name="Narise T."/>
            <person name="Kondo S."/>
            <person name="Saito H."/>
            <person name="Sato R."/>
            <person name="Murakawa M."/>
            <person name="Ihara Y."/>
            <person name="Oshima-Yamada Y."/>
            <person name="Ohtaka K."/>
            <person name="Satoh M."/>
            <person name="Sonobe K."/>
            <person name="Ishii M."/>
            <person name="Ohtani R."/>
            <person name="Kanamori-Sato M."/>
            <person name="Honoki R."/>
            <person name="Miyazaki D."/>
            <person name="Mochizuki H."/>
            <person name="Umetsu J."/>
            <person name="Higashi K."/>
            <person name="Shibata D."/>
            <person name="Kamiya Y."/>
            <person name="Sato N."/>
            <person name="Nakamura Y."/>
            <person name="Tabata S."/>
            <person name="Ida S."/>
            <person name="Kurokawa K."/>
            <person name="Ohta H."/>
        </authorList>
    </citation>
    <scope>NUCLEOTIDE SEQUENCE [LARGE SCALE GENOMIC DNA]</scope>
    <source>
        <strain evidence="4 5">NIES-2285</strain>
    </source>
</reference>
<dbReference type="OMA" id="HDPVETQ"/>
<sequence length="662" mass="70337">MGMKKTLTRIFSKKAKDGSSADPAVGGTPVAGVAALRGDVAKANGSTVGYKSGEAKRVPLSGLDKLNVVLNPPKPDPQRALAGSKSRAASRDARAATKIQAAYRGHLVRRSVRTHKSLVKVQALVRGHIVRRQAAITLRCMNALVRVQARARANAVRKSATGREVQQRLEAGGFREPDGPEKKRTDGWVSSAAPISELEADYHRRQTGFIKRERARAYAASFQNWKTGPAPKTVTYIPNDPDHEGWGWGWLERWMVARPWRNRSFIDASDLSRKDWAPPRRVIRFNSEGGGPLSRRLSDGGAFPAKVVEREEPNLERDFGEQRQCKWCGRLSSRVKDTEAGPLCGVCQLNTATATRLNKDPYAQTGTKVPKQEPDFPTKVVDWEEPNLGKAASEQRQCKWCGRLSSRVKDTEAGPLCGVCQLNTATATRLNKDPYVAAGPKTDSPTAASSKTRSVPATLAIPRKAATPSPTAARAERRLSFPPSPKVAAASPGTPKSIMSPMGTPRFMQPTASSLPKFRTSTPSPRLKPSPSADRGTPKAVPTEASLATPPPATPHANGRLDSTPKVEPGSVGDGGAAGAHAEQALAAVSPHEGARDGADQVLSGEETRGAYSGESGATTGAGADTTGAGLEPSQGASNGMHHVQSSPAAWPSSKGAPLVAQ</sequence>
<keyword evidence="1" id="KW-0112">Calmodulin-binding</keyword>
<feature type="compositionally biased region" description="Low complexity" evidence="3">
    <location>
        <begin position="617"/>
        <end position="630"/>
    </location>
</feature>
<evidence type="ECO:0000313" key="4">
    <source>
        <dbReference type="EMBL" id="GAQ91422.1"/>
    </source>
</evidence>
<proteinExistence type="inferred from homology"/>
<dbReference type="PANTHER" id="PTHR32295">
    <property type="entry name" value="IQ-DOMAIN 5-RELATED"/>
    <property type="match status" value="1"/>
</dbReference>
<name>A0A1Y1IMR2_KLENI</name>
<dbReference type="Gene3D" id="1.20.5.190">
    <property type="match status" value="1"/>
</dbReference>
<feature type="compositionally biased region" description="Basic and acidic residues" evidence="3">
    <location>
        <begin position="173"/>
        <end position="186"/>
    </location>
</feature>
<dbReference type="GO" id="GO:0005516">
    <property type="term" value="F:calmodulin binding"/>
    <property type="evidence" value="ECO:0007669"/>
    <property type="project" value="UniProtKB-KW"/>
</dbReference>
<dbReference type="PROSITE" id="PS50096">
    <property type="entry name" value="IQ"/>
    <property type="match status" value="2"/>
</dbReference>
<dbReference type="PANTHER" id="PTHR32295:SF6">
    <property type="entry name" value="PROTEIN IQ-DOMAIN 18"/>
    <property type="match status" value="1"/>
</dbReference>
<protein>
    <submittedName>
        <fullName evidence="4">IQ calmodulin-binding motif domain containing protein</fullName>
    </submittedName>
</protein>
<dbReference type="Pfam" id="PF00612">
    <property type="entry name" value="IQ"/>
    <property type="match status" value="2"/>
</dbReference>
<comment type="similarity">
    <text evidence="2">Belongs to the IQD family.</text>
</comment>
<dbReference type="Proteomes" id="UP000054558">
    <property type="component" value="Unassembled WGS sequence"/>
</dbReference>
<feature type="region of interest" description="Disordered" evidence="3">
    <location>
        <begin position="434"/>
        <end position="662"/>
    </location>
</feature>